<sequence length="547" mass="61125">MSTKFDPKSKIWIGPQNKCIFNPEIGLGEIILAVLARTPNKITQISADNGVKLTCNELRVKSIRLAENLKRKGYKFGDIIATVSRNNHDISAVIFGCNIIGAPVNCLDPNFTATEISDLLMITKPKLVFCENYNLKNVQSALNEINLKPEIILTGDEVHEDMIHVTSLYEEIKGLNERFYIPPSIPNPSKHTAIILCSSGTTGKSKGVCLSHSTMISHSSGSGNENDSLFCFSSLYWISGMLSLMMSTISGMTRIITTEPFSGKRMCEIIENYKITRISAPPSQISQLLEYKNIDSVDFSSIQLFILGGSFVSDNLRKRLQKYLKNGVVIVTYGLTEIGGLASLTPPMSKLGSVGTLRPRMMAKIVDETGTNLGYNESGEICIKFEFPFLRYYGDEIQTRNAFDSEGWVKTGDIGYFDEENHLYMLDRKKDMFKYRNYQINPSDIEEILQKVTGILNICVVGIPDHDNGTDLPAALILKNEKIKLTETEIIKMAEENLPDYKHLRGGCYFVDALPLTPSGKVQRKLATELANQLYENNKNMLRKGTE</sequence>
<dbReference type="InterPro" id="IPR000873">
    <property type="entry name" value="AMP-dep_synth/lig_dom"/>
</dbReference>
<evidence type="ECO:0000313" key="6">
    <source>
        <dbReference type="EMBL" id="SSX28549.1"/>
    </source>
</evidence>
<dbReference type="OMA" id="WKIAQIS"/>
<dbReference type="InterPro" id="IPR045851">
    <property type="entry name" value="AMP-bd_C_sf"/>
</dbReference>
<evidence type="ECO:0000256" key="2">
    <source>
        <dbReference type="ARBA" id="ARBA00023140"/>
    </source>
</evidence>
<dbReference type="InterPro" id="IPR025110">
    <property type="entry name" value="AMP-bd_C"/>
</dbReference>
<accession>A0A336MHV9</accession>
<dbReference type="PANTHER" id="PTHR24096:SF353">
    <property type="entry name" value="GH16244P-RELATED"/>
    <property type="match status" value="1"/>
</dbReference>
<dbReference type="GO" id="GO:0005777">
    <property type="term" value="C:peroxisome"/>
    <property type="evidence" value="ECO:0007669"/>
    <property type="project" value="UniProtKB-SubCell"/>
</dbReference>
<evidence type="ECO:0000256" key="1">
    <source>
        <dbReference type="ARBA" id="ARBA00004275"/>
    </source>
</evidence>
<dbReference type="PANTHER" id="PTHR24096">
    <property type="entry name" value="LONG-CHAIN-FATTY-ACID--COA LIGASE"/>
    <property type="match status" value="1"/>
</dbReference>
<dbReference type="AlphaFoldDB" id="A0A336MHV9"/>
<keyword evidence="2" id="KW-0576">Peroxisome</keyword>
<dbReference type="GO" id="GO:0046949">
    <property type="term" value="P:fatty-acyl-CoA biosynthetic process"/>
    <property type="evidence" value="ECO:0007669"/>
    <property type="project" value="TreeGrafter"/>
</dbReference>
<reference evidence="5" key="1">
    <citation type="submission" date="2018-04" db="EMBL/GenBank/DDBJ databases">
        <authorList>
            <person name="Go L.Y."/>
            <person name="Mitchell J.A."/>
        </authorList>
    </citation>
    <scope>NUCLEOTIDE SEQUENCE</scope>
    <source>
        <tissue evidence="5">Whole organism</tissue>
    </source>
</reference>
<protein>
    <submittedName>
        <fullName evidence="6">CSON000232 protein</fullName>
    </submittedName>
</protein>
<dbReference type="EMBL" id="UFQT01001030">
    <property type="protein sequence ID" value="SSX28549.1"/>
    <property type="molecule type" value="Genomic_DNA"/>
</dbReference>
<dbReference type="Pfam" id="PF13193">
    <property type="entry name" value="AMP-binding_C"/>
    <property type="match status" value="1"/>
</dbReference>
<dbReference type="EMBL" id="UFQS01001030">
    <property type="protein sequence ID" value="SSX08633.1"/>
    <property type="molecule type" value="Genomic_DNA"/>
</dbReference>
<name>A0A336MHV9_CULSO</name>
<gene>
    <name evidence="6" type="primary">CSON000232</name>
</gene>
<dbReference type="SUPFAM" id="SSF56801">
    <property type="entry name" value="Acetyl-CoA synthetase-like"/>
    <property type="match status" value="1"/>
</dbReference>
<feature type="domain" description="AMP-dependent synthetase/ligase" evidence="3">
    <location>
        <begin position="36"/>
        <end position="393"/>
    </location>
</feature>
<proteinExistence type="predicted"/>
<dbReference type="Pfam" id="PF00501">
    <property type="entry name" value="AMP-binding"/>
    <property type="match status" value="1"/>
</dbReference>
<dbReference type="FunFam" id="3.40.50.12780:FF:000025">
    <property type="entry name" value="luciferin 4-monooxygenase"/>
    <property type="match status" value="1"/>
</dbReference>
<dbReference type="Gene3D" id="3.40.50.12780">
    <property type="entry name" value="N-terminal domain of ligase-like"/>
    <property type="match status" value="1"/>
</dbReference>
<comment type="subcellular location">
    <subcellularLocation>
        <location evidence="1">Peroxisome</location>
    </subcellularLocation>
</comment>
<dbReference type="Gene3D" id="3.30.300.30">
    <property type="match status" value="1"/>
</dbReference>
<reference evidence="6" key="2">
    <citation type="submission" date="2018-07" db="EMBL/GenBank/DDBJ databases">
        <authorList>
            <person name="Quirk P.G."/>
            <person name="Krulwich T.A."/>
        </authorList>
    </citation>
    <scope>NUCLEOTIDE SEQUENCE</scope>
</reference>
<dbReference type="VEuPathDB" id="VectorBase:CSON000232"/>
<dbReference type="InterPro" id="IPR042099">
    <property type="entry name" value="ANL_N_sf"/>
</dbReference>
<dbReference type="PROSITE" id="PS00455">
    <property type="entry name" value="AMP_BINDING"/>
    <property type="match status" value="1"/>
</dbReference>
<evidence type="ECO:0000259" key="4">
    <source>
        <dbReference type="Pfam" id="PF13193"/>
    </source>
</evidence>
<feature type="domain" description="AMP-binding enzyme C-terminal" evidence="4">
    <location>
        <begin position="445"/>
        <end position="521"/>
    </location>
</feature>
<organism evidence="6">
    <name type="scientific">Culicoides sonorensis</name>
    <name type="common">Biting midge</name>
    <dbReference type="NCBI Taxonomy" id="179676"/>
    <lineage>
        <taxon>Eukaryota</taxon>
        <taxon>Metazoa</taxon>
        <taxon>Ecdysozoa</taxon>
        <taxon>Arthropoda</taxon>
        <taxon>Hexapoda</taxon>
        <taxon>Insecta</taxon>
        <taxon>Pterygota</taxon>
        <taxon>Neoptera</taxon>
        <taxon>Endopterygota</taxon>
        <taxon>Diptera</taxon>
        <taxon>Nematocera</taxon>
        <taxon>Chironomoidea</taxon>
        <taxon>Ceratopogonidae</taxon>
        <taxon>Ceratopogoninae</taxon>
        <taxon>Culicoides</taxon>
        <taxon>Monoculicoides</taxon>
    </lineage>
</organism>
<dbReference type="InterPro" id="IPR020845">
    <property type="entry name" value="AMP-binding_CS"/>
</dbReference>
<evidence type="ECO:0000313" key="5">
    <source>
        <dbReference type="EMBL" id="SSX08633.1"/>
    </source>
</evidence>
<evidence type="ECO:0000259" key="3">
    <source>
        <dbReference type="Pfam" id="PF00501"/>
    </source>
</evidence>
<dbReference type="GO" id="GO:0004467">
    <property type="term" value="F:long-chain fatty acid-CoA ligase activity"/>
    <property type="evidence" value="ECO:0007669"/>
    <property type="project" value="TreeGrafter"/>
</dbReference>